<protein>
    <submittedName>
        <fullName evidence="5">Lsr2 family protein</fullName>
    </submittedName>
</protein>
<evidence type="ECO:0000259" key="4">
    <source>
        <dbReference type="Pfam" id="PF23359"/>
    </source>
</evidence>
<dbReference type="Gene3D" id="3.30.60.230">
    <property type="entry name" value="Lsr2, dimerization domain"/>
    <property type="match status" value="1"/>
</dbReference>
<proteinExistence type="predicted"/>
<dbReference type="Proteomes" id="UP001183222">
    <property type="component" value="Unassembled WGS sequence"/>
</dbReference>
<dbReference type="InterPro" id="IPR036625">
    <property type="entry name" value="E3-bd_dom_sf"/>
</dbReference>
<accession>A0ABU2K7X9</accession>
<sequence>MAQTTRVLIVDDLDGNELPEGQGQTVTFALDGTGYEIDLSKKNADKLRADFKRYVDAARKVSRRGSVPGPRKSREDSSAIREWAKKNGHEVSERGRIPTAVIQAYEAAN</sequence>
<reference evidence="6" key="1">
    <citation type="submission" date="2023-07" db="EMBL/GenBank/DDBJ databases">
        <title>30 novel species of actinomycetes from the DSMZ collection.</title>
        <authorList>
            <person name="Nouioui I."/>
        </authorList>
    </citation>
    <scope>NUCLEOTIDE SEQUENCE [LARGE SCALE GENOMIC DNA]</scope>
    <source>
        <strain evidence="6">DSM 46792</strain>
    </source>
</reference>
<evidence type="ECO:0000256" key="2">
    <source>
        <dbReference type="SAM" id="MobiDB-lite"/>
    </source>
</evidence>
<evidence type="ECO:0000259" key="3">
    <source>
        <dbReference type="Pfam" id="PF11774"/>
    </source>
</evidence>
<dbReference type="InterPro" id="IPR024412">
    <property type="entry name" value="Lsr2_dim_dom"/>
</dbReference>
<gene>
    <name evidence="5" type="ORF">RM425_10285</name>
</gene>
<feature type="compositionally biased region" description="Basic and acidic residues" evidence="2">
    <location>
        <begin position="72"/>
        <end position="95"/>
    </location>
</feature>
<evidence type="ECO:0000313" key="5">
    <source>
        <dbReference type="EMBL" id="MDT0276285.1"/>
    </source>
</evidence>
<feature type="region of interest" description="Disordered" evidence="2">
    <location>
        <begin position="61"/>
        <end position="95"/>
    </location>
</feature>
<keyword evidence="6" id="KW-1185">Reference proteome</keyword>
<comment type="caution">
    <text evidence="5">The sequence shown here is derived from an EMBL/GenBank/DDBJ whole genome shotgun (WGS) entry which is preliminary data.</text>
</comment>
<feature type="domain" description="Lsr2 DNA-binding" evidence="4">
    <location>
        <begin position="73"/>
        <end position="108"/>
    </location>
</feature>
<feature type="domain" description="Lsr2 dimerization" evidence="3">
    <location>
        <begin position="1"/>
        <end position="61"/>
    </location>
</feature>
<dbReference type="EMBL" id="JAVREI010000005">
    <property type="protein sequence ID" value="MDT0276285.1"/>
    <property type="molecule type" value="Genomic_DNA"/>
</dbReference>
<evidence type="ECO:0000313" key="6">
    <source>
        <dbReference type="Proteomes" id="UP001183222"/>
    </source>
</evidence>
<name>A0ABU2K7X9_9ACTN</name>
<dbReference type="RefSeq" id="WP_311345097.1">
    <property type="nucleotide sequence ID" value="NZ_JAVREI010000005.1"/>
</dbReference>
<keyword evidence="1" id="KW-0238">DNA-binding</keyword>
<dbReference type="InterPro" id="IPR042261">
    <property type="entry name" value="Lsr2-like_dimerization"/>
</dbReference>
<dbReference type="Pfam" id="PF23359">
    <property type="entry name" value="Lsr2_DNA-bd"/>
    <property type="match status" value="1"/>
</dbReference>
<organism evidence="5 6">
    <name type="scientific">Blastococcus goldschmidtiae</name>
    <dbReference type="NCBI Taxonomy" id="3075546"/>
    <lineage>
        <taxon>Bacteria</taxon>
        <taxon>Bacillati</taxon>
        <taxon>Actinomycetota</taxon>
        <taxon>Actinomycetes</taxon>
        <taxon>Geodermatophilales</taxon>
        <taxon>Geodermatophilaceae</taxon>
        <taxon>Blastococcus</taxon>
    </lineage>
</organism>
<dbReference type="Pfam" id="PF11774">
    <property type="entry name" value="Lsr2"/>
    <property type="match status" value="1"/>
</dbReference>
<dbReference type="Gene3D" id="4.10.320.10">
    <property type="entry name" value="E3-binding domain"/>
    <property type="match status" value="1"/>
</dbReference>
<evidence type="ECO:0000256" key="1">
    <source>
        <dbReference type="ARBA" id="ARBA00023125"/>
    </source>
</evidence>
<dbReference type="InterPro" id="IPR055370">
    <property type="entry name" value="Lsr2_DNA-bd"/>
</dbReference>